<keyword evidence="4" id="KW-0255">Endonuclease</keyword>
<comment type="subcellular location">
    <subcellularLocation>
        <location evidence="1">Cytoplasm</location>
    </subcellularLocation>
</comment>
<dbReference type="OrthoDB" id="20018at2759"/>
<protein>
    <submittedName>
        <fullName evidence="6">DgyrCDS12517</fullName>
    </submittedName>
</protein>
<dbReference type="AlphaFoldDB" id="A0A7I8W6P6"/>
<keyword evidence="7" id="KW-1185">Reference proteome</keyword>
<dbReference type="InterPro" id="IPR007581">
    <property type="entry name" value="Endonuclease-V"/>
</dbReference>
<organism evidence="6 7">
    <name type="scientific">Dimorphilus gyrociliatus</name>
    <dbReference type="NCBI Taxonomy" id="2664684"/>
    <lineage>
        <taxon>Eukaryota</taxon>
        <taxon>Metazoa</taxon>
        <taxon>Spiralia</taxon>
        <taxon>Lophotrochozoa</taxon>
        <taxon>Annelida</taxon>
        <taxon>Polychaeta</taxon>
        <taxon>Polychaeta incertae sedis</taxon>
        <taxon>Dinophilidae</taxon>
        <taxon>Dimorphilus</taxon>
    </lineage>
</organism>
<dbReference type="GO" id="GO:0016891">
    <property type="term" value="F:RNA endonuclease activity producing 5'-phosphomonoesters, hydrolytic mechanism"/>
    <property type="evidence" value="ECO:0007669"/>
    <property type="project" value="TreeGrafter"/>
</dbReference>
<reference evidence="6 7" key="1">
    <citation type="submission" date="2020-08" db="EMBL/GenBank/DDBJ databases">
        <authorList>
            <person name="Hejnol A."/>
        </authorList>
    </citation>
    <scope>NUCLEOTIDE SEQUENCE [LARGE SCALE GENOMIC DNA]</scope>
</reference>
<dbReference type="PANTHER" id="PTHR28511">
    <property type="entry name" value="ENDONUCLEASE V"/>
    <property type="match status" value="1"/>
</dbReference>
<dbReference type="PANTHER" id="PTHR28511:SF1">
    <property type="entry name" value="ENDONUCLEASE V"/>
    <property type="match status" value="1"/>
</dbReference>
<evidence type="ECO:0000256" key="4">
    <source>
        <dbReference type="ARBA" id="ARBA00022759"/>
    </source>
</evidence>
<evidence type="ECO:0000313" key="6">
    <source>
        <dbReference type="EMBL" id="CAD5124222.1"/>
    </source>
</evidence>
<dbReference type="GO" id="GO:0006281">
    <property type="term" value="P:DNA repair"/>
    <property type="evidence" value="ECO:0007669"/>
    <property type="project" value="InterPro"/>
</dbReference>
<sequence length="258" mass="29595">MESVTEELRKEWAQKQLELQSKLILEDTQAWQTKRITAENDLGFPGEESLQYVGGVDISFIKDDNVNACAAFVVCRFPDMKVVHRDLSMVKLTKPYIAGFLAFREADFLIEKIEKLRRDNLKIFPQVVLVDGNGLLHPREMGLACHMGVILDMPFIGVAKNLLHVPGLQRDVEFKDKIKQMERGGDSFELVGQFNRVYGLALRSCDDAPNPIYVSQGHRISLETAKWVVMKCIKYRIPEPTRKADHFSRDFLREQGKR</sequence>
<accession>A0A7I8W6P6</accession>
<comment type="caution">
    <text evidence="6">The sequence shown here is derived from an EMBL/GenBank/DDBJ whole genome shotgun (WGS) entry which is preliminary data.</text>
</comment>
<evidence type="ECO:0000256" key="3">
    <source>
        <dbReference type="ARBA" id="ARBA00022722"/>
    </source>
</evidence>
<dbReference type="GO" id="GO:0005730">
    <property type="term" value="C:nucleolus"/>
    <property type="evidence" value="ECO:0007669"/>
    <property type="project" value="TreeGrafter"/>
</dbReference>
<dbReference type="Proteomes" id="UP000549394">
    <property type="component" value="Unassembled WGS sequence"/>
</dbReference>
<dbReference type="HAMAP" id="MF_00801">
    <property type="entry name" value="Endonuclease_5"/>
    <property type="match status" value="1"/>
</dbReference>
<dbReference type="Gene3D" id="3.30.2170.10">
    <property type="entry name" value="archaeoglobus fulgidus dsm 4304 superfamily"/>
    <property type="match status" value="1"/>
</dbReference>
<dbReference type="CDD" id="cd06559">
    <property type="entry name" value="Endonuclease_V"/>
    <property type="match status" value="1"/>
</dbReference>
<keyword evidence="2" id="KW-0963">Cytoplasm</keyword>
<dbReference type="Pfam" id="PF04493">
    <property type="entry name" value="Endonuclease_5"/>
    <property type="match status" value="1"/>
</dbReference>
<dbReference type="EMBL" id="CAJFCJ010000020">
    <property type="protein sequence ID" value="CAD5124222.1"/>
    <property type="molecule type" value="Genomic_DNA"/>
</dbReference>
<dbReference type="GO" id="GO:0005737">
    <property type="term" value="C:cytoplasm"/>
    <property type="evidence" value="ECO:0007669"/>
    <property type="project" value="UniProtKB-SubCell"/>
</dbReference>
<proteinExistence type="inferred from homology"/>
<evidence type="ECO:0000256" key="1">
    <source>
        <dbReference type="ARBA" id="ARBA00004496"/>
    </source>
</evidence>
<keyword evidence="5" id="KW-0378">Hydrolase</keyword>
<evidence type="ECO:0000256" key="5">
    <source>
        <dbReference type="ARBA" id="ARBA00022801"/>
    </source>
</evidence>
<evidence type="ECO:0000256" key="2">
    <source>
        <dbReference type="ARBA" id="ARBA00022490"/>
    </source>
</evidence>
<gene>
    <name evidence="6" type="ORF">DGYR_LOCUS11796</name>
</gene>
<keyword evidence="3" id="KW-0540">Nuclease</keyword>
<name>A0A7I8W6P6_9ANNE</name>
<dbReference type="GO" id="GO:0003727">
    <property type="term" value="F:single-stranded RNA binding"/>
    <property type="evidence" value="ECO:0007669"/>
    <property type="project" value="TreeGrafter"/>
</dbReference>
<evidence type="ECO:0000313" key="7">
    <source>
        <dbReference type="Proteomes" id="UP000549394"/>
    </source>
</evidence>